<dbReference type="RefSeq" id="WP_189629763.1">
    <property type="nucleotide sequence ID" value="NZ_BNAG01000002.1"/>
</dbReference>
<dbReference type="Gene3D" id="2.40.160.180">
    <property type="entry name" value="Carbohydrate-selective porin OprB"/>
    <property type="match status" value="1"/>
</dbReference>
<dbReference type="InterPro" id="IPR052932">
    <property type="entry name" value="OprB_Porin"/>
</dbReference>
<comment type="caution">
    <text evidence="3">The sequence shown here is derived from an EMBL/GenBank/DDBJ whole genome shotgun (WGS) entry which is preliminary data.</text>
</comment>
<dbReference type="PANTHER" id="PTHR37944:SF1">
    <property type="entry name" value="PORIN B"/>
    <property type="match status" value="1"/>
</dbReference>
<gene>
    <name evidence="3" type="ORF">GCM10011340_16600</name>
</gene>
<dbReference type="InterPro" id="IPR038673">
    <property type="entry name" value="OprB_sf"/>
</dbReference>
<organism evidence="3 4">
    <name type="scientific">Roseivirga thermotolerans</name>
    <dbReference type="NCBI Taxonomy" id="1758176"/>
    <lineage>
        <taxon>Bacteria</taxon>
        <taxon>Pseudomonadati</taxon>
        <taxon>Bacteroidota</taxon>
        <taxon>Cytophagia</taxon>
        <taxon>Cytophagales</taxon>
        <taxon>Roseivirgaceae</taxon>
        <taxon>Roseivirga</taxon>
    </lineage>
</organism>
<keyword evidence="2" id="KW-0732">Signal</keyword>
<keyword evidence="4" id="KW-1185">Reference proteome</keyword>
<comment type="similarity">
    <text evidence="1 2">Belongs to the OprB family.</text>
</comment>
<feature type="chain" id="PRO_5044982890" description="Carbohydrate porin" evidence="2">
    <location>
        <begin position="21"/>
        <end position="376"/>
    </location>
</feature>
<reference evidence="4" key="1">
    <citation type="journal article" date="2019" name="Int. J. Syst. Evol. Microbiol.">
        <title>The Global Catalogue of Microorganisms (GCM) 10K type strain sequencing project: providing services to taxonomists for standard genome sequencing and annotation.</title>
        <authorList>
            <consortium name="The Broad Institute Genomics Platform"/>
            <consortium name="The Broad Institute Genome Sequencing Center for Infectious Disease"/>
            <person name="Wu L."/>
            <person name="Ma J."/>
        </authorList>
    </citation>
    <scope>NUCLEOTIDE SEQUENCE [LARGE SCALE GENOMIC DNA]</scope>
    <source>
        <strain evidence="4">CGMCC 1.15111</strain>
    </source>
</reference>
<dbReference type="InterPro" id="IPR007049">
    <property type="entry name" value="Carb-sel_porin_OprB"/>
</dbReference>
<evidence type="ECO:0000313" key="4">
    <source>
        <dbReference type="Proteomes" id="UP000658258"/>
    </source>
</evidence>
<dbReference type="PANTHER" id="PTHR37944">
    <property type="entry name" value="PORIN B"/>
    <property type="match status" value="1"/>
</dbReference>
<accession>A0ABQ3I419</accession>
<feature type="signal peptide" evidence="2">
    <location>
        <begin position="1"/>
        <end position="20"/>
    </location>
</feature>
<dbReference type="EMBL" id="BNAG01000002">
    <property type="protein sequence ID" value="GHE62119.1"/>
    <property type="molecule type" value="Genomic_DNA"/>
</dbReference>
<dbReference type="Proteomes" id="UP000658258">
    <property type="component" value="Unassembled WGS sequence"/>
</dbReference>
<evidence type="ECO:0000256" key="2">
    <source>
        <dbReference type="RuleBase" id="RU363072"/>
    </source>
</evidence>
<dbReference type="Pfam" id="PF04966">
    <property type="entry name" value="OprB"/>
    <property type="match status" value="1"/>
</dbReference>
<name>A0ABQ3I419_9BACT</name>
<protein>
    <recommendedName>
        <fullName evidence="5">Carbohydrate porin</fullName>
    </recommendedName>
</protein>
<evidence type="ECO:0000313" key="3">
    <source>
        <dbReference type="EMBL" id="GHE62119.1"/>
    </source>
</evidence>
<proteinExistence type="inferred from homology"/>
<evidence type="ECO:0000256" key="1">
    <source>
        <dbReference type="ARBA" id="ARBA00008769"/>
    </source>
</evidence>
<sequence length="376" mass="42320">MRRCAVYAVLCLLFVCNLAAQDQRISYENHTAYLTEILAHTSSNSGKDIHFIGWLLNTSQLNFPKGHSLNLSLALTHGGEPSANIVGDLQTFSNLEAGFNYGFFEVYYQYKQGDFWVKLGQVDINTDFLVSRNGLLFTHSSFGIDAVAAMNVPAPTYPVTGFSLTTQIPITELVRIKAGIFDGQFAMPRNNYLGINWALNEKEGLIYVLEPRFQLFKNRLVQKVGFYYHSGTFTDYTPGANTTTDGLSGLYLVSDLMLLQWQEKKKLSLFAQYNLTVKQKASLLDYYLGLGMKIDNLINSSRPNALGMAVAHAKVNTEYGNLADGLASETVLEINFKQEVDDWLSLQPYFHYIGMNEIRRPMKNPVVLALRAYIEF</sequence>
<evidence type="ECO:0008006" key="5">
    <source>
        <dbReference type="Google" id="ProtNLM"/>
    </source>
</evidence>